<comment type="subcellular location">
    <subcellularLocation>
        <location evidence="2">Cell membrane</location>
        <topology evidence="2">Single-pass type I membrane protein</topology>
    </subcellularLocation>
    <subcellularLocation>
        <location evidence="1">Secreted</location>
        <location evidence="1">Extracellular space</location>
    </subcellularLocation>
</comment>
<dbReference type="SUPFAM" id="SSF57196">
    <property type="entry name" value="EGF/Laminin"/>
    <property type="match status" value="1"/>
</dbReference>
<gene>
    <name evidence="21" type="primary">BTC</name>
</gene>
<dbReference type="GO" id="GO:0008283">
    <property type="term" value="P:cell population proliferation"/>
    <property type="evidence" value="ECO:0007669"/>
    <property type="project" value="Ensembl"/>
</dbReference>
<dbReference type="Ensembl" id="ENSTMTT00000009224.1">
    <property type="protein sequence ID" value="ENSTMTP00000008921.1"/>
    <property type="gene ID" value="ENSTMTG00000006526.1"/>
</dbReference>
<comment type="function">
    <text evidence="14">Growth factor that binds to EGFR, ERBB4 and other EGF receptor family members. Potent mitogen for retinal pigment epithelial cells and vascular smooth muscle cells.</text>
</comment>
<accession>A0A674IHM5</accession>
<evidence type="ECO:0000256" key="19">
    <source>
        <dbReference type="SAM" id="Phobius"/>
    </source>
</evidence>
<dbReference type="FunFam" id="2.10.25.10:FF:000342">
    <property type="entry name" value="Betacellulin preproprotein"/>
    <property type="match status" value="1"/>
</dbReference>
<dbReference type="GO" id="GO:0038134">
    <property type="term" value="P:ERBB2-EGFR signaling pathway"/>
    <property type="evidence" value="ECO:0007669"/>
    <property type="project" value="Ensembl"/>
</dbReference>
<evidence type="ECO:0000256" key="17">
    <source>
        <dbReference type="PROSITE-ProRule" id="PRU00076"/>
    </source>
</evidence>
<reference evidence="21" key="2">
    <citation type="submission" date="2025-09" db="UniProtKB">
        <authorList>
            <consortium name="Ensembl"/>
        </authorList>
    </citation>
    <scope>IDENTIFICATION</scope>
</reference>
<dbReference type="InterPro" id="IPR000742">
    <property type="entry name" value="EGF"/>
</dbReference>
<dbReference type="GeneTree" id="ENSGT00940000160508"/>
<evidence type="ECO:0000256" key="8">
    <source>
        <dbReference type="ARBA" id="ARBA00022989"/>
    </source>
</evidence>
<dbReference type="Proteomes" id="UP000472274">
    <property type="component" value="Unplaced"/>
</dbReference>
<dbReference type="AlphaFoldDB" id="A0A674IHM5"/>
<evidence type="ECO:0000256" key="18">
    <source>
        <dbReference type="SAM" id="MobiDB-lite"/>
    </source>
</evidence>
<feature type="disulfide bond" evidence="17">
    <location>
        <begin position="143"/>
        <end position="152"/>
    </location>
</feature>
<dbReference type="GO" id="GO:0008284">
    <property type="term" value="P:positive regulation of cell population proliferation"/>
    <property type="evidence" value="ECO:0007669"/>
    <property type="project" value="Ensembl"/>
</dbReference>
<proteinExistence type="predicted"/>
<feature type="domain" description="EGF-like" evidence="20">
    <location>
        <begin position="113"/>
        <end position="153"/>
    </location>
</feature>
<organism evidence="21 22">
    <name type="scientific">Terrapene triunguis</name>
    <name type="common">Three-toed box turtle</name>
    <dbReference type="NCBI Taxonomy" id="2587831"/>
    <lineage>
        <taxon>Eukaryota</taxon>
        <taxon>Metazoa</taxon>
        <taxon>Chordata</taxon>
        <taxon>Craniata</taxon>
        <taxon>Vertebrata</taxon>
        <taxon>Euteleostomi</taxon>
        <taxon>Archelosauria</taxon>
        <taxon>Testudinata</taxon>
        <taxon>Testudines</taxon>
        <taxon>Cryptodira</taxon>
        <taxon>Durocryptodira</taxon>
        <taxon>Testudinoidea</taxon>
        <taxon>Emydidae</taxon>
        <taxon>Terrapene</taxon>
    </lineage>
</organism>
<evidence type="ECO:0000256" key="13">
    <source>
        <dbReference type="ARBA" id="ARBA00023246"/>
    </source>
</evidence>
<evidence type="ECO:0000256" key="9">
    <source>
        <dbReference type="ARBA" id="ARBA00023030"/>
    </source>
</evidence>
<dbReference type="GO" id="GO:1904036">
    <property type="term" value="P:negative regulation of epithelial cell apoptotic process"/>
    <property type="evidence" value="ECO:0007669"/>
    <property type="project" value="Ensembl"/>
</dbReference>
<keyword evidence="9" id="KW-0339">Growth factor</keyword>
<dbReference type="PROSITE" id="PS50026">
    <property type="entry name" value="EGF_3"/>
    <property type="match status" value="1"/>
</dbReference>
<evidence type="ECO:0000256" key="16">
    <source>
        <dbReference type="ARBA" id="ARBA00067155"/>
    </source>
</evidence>
<evidence type="ECO:0000256" key="5">
    <source>
        <dbReference type="ARBA" id="ARBA00022536"/>
    </source>
</evidence>
<comment type="caution">
    <text evidence="17">Lacks conserved residue(s) required for the propagation of feature annotation.</text>
</comment>
<name>A0A674IHM5_9SAUR</name>
<dbReference type="GO" id="GO:0008083">
    <property type="term" value="F:growth factor activity"/>
    <property type="evidence" value="ECO:0007669"/>
    <property type="project" value="UniProtKB-KW"/>
</dbReference>
<dbReference type="GO" id="GO:0005886">
    <property type="term" value="C:plasma membrane"/>
    <property type="evidence" value="ECO:0007669"/>
    <property type="project" value="UniProtKB-SubCell"/>
</dbReference>
<evidence type="ECO:0000256" key="3">
    <source>
        <dbReference type="ARBA" id="ARBA00022475"/>
    </source>
</evidence>
<evidence type="ECO:0000256" key="15">
    <source>
        <dbReference type="ARBA" id="ARBA00061748"/>
    </source>
</evidence>
<evidence type="ECO:0000256" key="10">
    <source>
        <dbReference type="ARBA" id="ARBA00023136"/>
    </source>
</evidence>
<dbReference type="PANTHER" id="PTHR10740">
    <property type="entry name" value="TRANSFORMING GROWTH FACTOR ALPHA"/>
    <property type="match status" value="1"/>
</dbReference>
<evidence type="ECO:0000313" key="22">
    <source>
        <dbReference type="Proteomes" id="UP000472274"/>
    </source>
</evidence>
<dbReference type="GO" id="GO:0030297">
    <property type="term" value="F:transmembrane receptor protein tyrosine kinase activator activity"/>
    <property type="evidence" value="ECO:0007669"/>
    <property type="project" value="Ensembl"/>
</dbReference>
<feature type="transmembrane region" description="Helical" evidence="19">
    <location>
        <begin position="167"/>
        <end position="191"/>
    </location>
</feature>
<evidence type="ECO:0000256" key="7">
    <source>
        <dbReference type="ARBA" id="ARBA00022729"/>
    </source>
</evidence>
<evidence type="ECO:0000259" key="20">
    <source>
        <dbReference type="PROSITE" id="PS50026"/>
    </source>
</evidence>
<dbReference type="PROSITE" id="PS01186">
    <property type="entry name" value="EGF_2"/>
    <property type="match status" value="1"/>
</dbReference>
<evidence type="ECO:0000313" key="21">
    <source>
        <dbReference type="Ensembl" id="ENSTMTP00000008921.1"/>
    </source>
</evidence>
<keyword evidence="13" id="KW-0497">Mitogen</keyword>
<dbReference type="GO" id="GO:0005615">
    <property type="term" value="C:extracellular space"/>
    <property type="evidence" value="ECO:0007669"/>
    <property type="project" value="Ensembl"/>
</dbReference>
<feature type="compositionally biased region" description="Basic and acidic residues" evidence="18">
    <location>
        <begin position="204"/>
        <end position="218"/>
    </location>
</feature>
<feature type="compositionally biased region" description="Low complexity" evidence="18">
    <location>
        <begin position="1"/>
        <end position="19"/>
    </location>
</feature>
<evidence type="ECO:0000256" key="6">
    <source>
        <dbReference type="ARBA" id="ARBA00022692"/>
    </source>
</evidence>
<keyword evidence="22" id="KW-1185">Reference proteome</keyword>
<dbReference type="PANTHER" id="PTHR10740:SF3">
    <property type="entry name" value="PROBETACELLULIN"/>
    <property type="match status" value="1"/>
</dbReference>
<dbReference type="PRINTS" id="PR00009">
    <property type="entry name" value="EGFTGF"/>
</dbReference>
<keyword evidence="12" id="KW-0325">Glycoprotein</keyword>
<reference evidence="21" key="1">
    <citation type="submission" date="2025-08" db="UniProtKB">
        <authorList>
            <consortium name="Ensembl"/>
        </authorList>
    </citation>
    <scope>IDENTIFICATION</scope>
</reference>
<dbReference type="GO" id="GO:0045840">
    <property type="term" value="P:positive regulation of mitotic nuclear division"/>
    <property type="evidence" value="ECO:0007669"/>
    <property type="project" value="TreeGrafter"/>
</dbReference>
<evidence type="ECO:0000256" key="4">
    <source>
        <dbReference type="ARBA" id="ARBA00022525"/>
    </source>
</evidence>
<keyword evidence="5 17" id="KW-0245">EGF-like domain</keyword>
<evidence type="ECO:0000256" key="1">
    <source>
        <dbReference type="ARBA" id="ARBA00004239"/>
    </source>
</evidence>
<dbReference type="GO" id="GO:0005154">
    <property type="term" value="F:epidermal growth factor receptor binding"/>
    <property type="evidence" value="ECO:0007669"/>
    <property type="project" value="TreeGrafter"/>
</dbReference>
<feature type="region of interest" description="Disordered" evidence="18">
    <location>
        <begin position="1"/>
        <end position="20"/>
    </location>
</feature>
<dbReference type="PROSITE" id="PS00022">
    <property type="entry name" value="EGF_1"/>
    <property type="match status" value="1"/>
</dbReference>
<dbReference type="Gene3D" id="2.10.25.10">
    <property type="entry name" value="Laminin"/>
    <property type="match status" value="1"/>
</dbReference>
<keyword evidence="11 17" id="KW-1015">Disulfide bond</keyword>
<keyword evidence="6 19" id="KW-0812">Transmembrane</keyword>
<evidence type="ECO:0000256" key="2">
    <source>
        <dbReference type="ARBA" id="ARBA00004251"/>
    </source>
</evidence>
<dbReference type="GO" id="GO:0051781">
    <property type="term" value="P:positive regulation of cell division"/>
    <property type="evidence" value="ECO:0007669"/>
    <property type="project" value="UniProtKB-KW"/>
</dbReference>
<feature type="transmembrane region" description="Helical" evidence="19">
    <location>
        <begin position="55"/>
        <end position="75"/>
    </location>
</feature>
<keyword evidence="7" id="KW-0732">Signal</keyword>
<keyword evidence="10 19" id="KW-0472">Membrane</keyword>
<dbReference type="GO" id="GO:1904019">
    <property type="term" value="P:epithelial cell apoptotic process"/>
    <property type="evidence" value="ECO:0007669"/>
    <property type="project" value="Ensembl"/>
</dbReference>
<sequence length="225" mass="24290">MGSGARSAPRAAGRGRAAPVRSLPRPGLFALRGARCPGAAAGAGCSPRPGARMDAVVLGSGPGLLLALALGLAVFNGVGASWNVTADYGVKRPICSSPEDCADNNPQLRRRGHFSKCPEEYKHYCVKGRCRYVMAEETPACVCEKGYTGARCERVDIFYLRGDQGQIAVICLIVAMVALIGLIICICTCSHHCRKRRRRRKEEEMETLEKELPTKQEDVLETDIA</sequence>
<evidence type="ECO:0000256" key="14">
    <source>
        <dbReference type="ARBA" id="ARBA00059223"/>
    </source>
</evidence>
<feature type="region of interest" description="Disordered" evidence="18">
    <location>
        <begin position="204"/>
        <end position="225"/>
    </location>
</feature>
<protein>
    <recommendedName>
        <fullName evidence="16">Probetacellulin</fullName>
    </recommendedName>
</protein>
<comment type="subunit">
    <text evidence="15">Monomer. Interacts with EGFR and ERBB4.</text>
</comment>
<dbReference type="InParanoid" id="A0A674IHM5"/>
<evidence type="ECO:0000256" key="11">
    <source>
        <dbReference type="ARBA" id="ARBA00023157"/>
    </source>
</evidence>
<keyword evidence="3" id="KW-1003">Cell membrane</keyword>
<keyword evidence="8 19" id="KW-1133">Transmembrane helix</keyword>
<dbReference type="GO" id="GO:0038138">
    <property type="term" value="P:ERBB4-ERBB4 signaling pathway"/>
    <property type="evidence" value="ECO:0007669"/>
    <property type="project" value="Ensembl"/>
</dbReference>
<evidence type="ECO:0000256" key="12">
    <source>
        <dbReference type="ARBA" id="ARBA00023180"/>
    </source>
</evidence>
<keyword evidence="4" id="KW-0964">Secreted</keyword>